<dbReference type="PANTHER" id="PTHR10502:SF102">
    <property type="entry name" value="ANNEXIN B11"/>
    <property type="match status" value="1"/>
</dbReference>
<keyword evidence="5" id="KW-0111">Calcium/phospholipid-binding</keyword>
<evidence type="ECO:0000313" key="7">
    <source>
        <dbReference type="Proteomes" id="UP000019132"/>
    </source>
</evidence>
<keyword evidence="2" id="KW-0677">Repeat</keyword>
<keyword evidence="4" id="KW-0041">Annexin</keyword>
<evidence type="ECO:0008006" key="8">
    <source>
        <dbReference type="Google" id="ProtNLM"/>
    </source>
</evidence>
<dbReference type="PROSITE" id="PS51897">
    <property type="entry name" value="ANNEXIN_2"/>
    <property type="match status" value="4"/>
</dbReference>
<dbReference type="Gene3D" id="1.10.220.10">
    <property type="entry name" value="Annexin"/>
    <property type="match status" value="4"/>
</dbReference>
<name>K3WT05_GLOUD</name>
<evidence type="ECO:0000256" key="3">
    <source>
        <dbReference type="ARBA" id="ARBA00022837"/>
    </source>
</evidence>
<dbReference type="Pfam" id="PF00191">
    <property type="entry name" value="Annexin"/>
    <property type="match status" value="4"/>
</dbReference>
<dbReference type="HOGENOM" id="CLU_025300_0_3_1"/>
<keyword evidence="7" id="KW-1185">Reference proteome</keyword>
<dbReference type="GO" id="GO:0005886">
    <property type="term" value="C:plasma membrane"/>
    <property type="evidence" value="ECO:0007669"/>
    <property type="project" value="TreeGrafter"/>
</dbReference>
<reference evidence="7" key="2">
    <citation type="submission" date="2010-04" db="EMBL/GenBank/DDBJ databases">
        <authorList>
            <person name="Buell R."/>
            <person name="Hamilton J."/>
            <person name="Hostetler J."/>
        </authorList>
    </citation>
    <scope>NUCLEOTIDE SEQUENCE [LARGE SCALE GENOMIC DNA]</scope>
    <source>
        <strain evidence="7">DAOM:BR144</strain>
    </source>
</reference>
<sequence length="329" mass="36388">MLNLYPPSAHNVYKGVVNSYPPEVDAAAQQINEATSGLGTDEKTLTEVLGSKTPEQRFLISERYKALFGTDLKSLVNSETSGHYGKLLSFIATPLPETECQILRLATKGSGTTEKYIFPILVGRTNVEINILKKTYFDLYGEDLAVLMNNELGGDFKKVIMASLQGALVDFRADFHTAAKAEEDADALYAAGQGRFGTDEEAFIKIIVTSPPEHLRNVNAVYAKKYNYTIITAVEKEFGGDAEKALLFAVRQVLEPLELLAEYFESTMKGFGTDEEGLSSAVVRYHIVLPQIKEAYKKKYGKELRDRIHGEVSGDYRALLLSILDAPSH</sequence>
<protein>
    <recommendedName>
        <fullName evidence="8">Annexin</fullName>
    </recommendedName>
</protein>
<dbReference type="VEuPathDB" id="FungiDB:PYU1_G008083"/>
<dbReference type="GO" id="GO:0005544">
    <property type="term" value="F:calcium-dependent phospholipid binding"/>
    <property type="evidence" value="ECO:0007669"/>
    <property type="project" value="UniProtKB-KW"/>
</dbReference>
<dbReference type="EMBL" id="GL376619">
    <property type="status" value="NOT_ANNOTATED_CDS"/>
    <property type="molecule type" value="Genomic_DNA"/>
</dbReference>
<dbReference type="GO" id="GO:0005509">
    <property type="term" value="F:calcium ion binding"/>
    <property type="evidence" value="ECO:0007669"/>
    <property type="project" value="InterPro"/>
</dbReference>
<dbReference type="SMART" id="SM00335">
    <property type="entry name" value="ANX"/>
    <property type="match status" value="4"/>
</dbReference>
<keyword evidence="3" id="KW-0106">Calcium</keyword>
<dbReference type="GO" id="GO:0001786">
    <property type="term" value="F:phosphatidylserine binding"/>
    <property type="evidence" value="ECO:0007669"/>
    <property type="project" value="TreeGrafter"/>
</dbReference>
<dbReference type="STRING" id="431595.K3WT05"/>
<dbReference type="PRINTS" id="PR00196">
    <property type="entry name" value="ANNEXIN"/>
</dbReference>
<dbReference type="Proteomes" id="UP000019132">
    <property type="component" value="Unassembled WGS sequence"/>
</dbReference>
<reference evidence="7" key="1">
    <citation type="journal article" date="2010" name="Genome Biol.">
        <title>Genome sequence of the necrotrophic plant pathogen Pythium ultimum reveals original pathogenicity mechanisms and effector repertoire.</title>
        <authorList>
            <person name="Levesque C.A."/>
            <person name="Brouwer H."/>
            <person name="Cano L."/>
            <person name="Hamilton J.P."/>
            <person name="Holt C."/>
            <person name="Huitema E."/>
            <person name="Raffaele S."/>
            <person name="Robideau G.P."/>
            <person name="Thines M."/>
            <person name="Win J."/>
            <person name="Zerillo M.M."/>
            <person name="Beakes G.W."/>
            <person name="Boore J.L."/>
            <person name="Busam D."/>
            <person name="Dumas B."/>
            <person name="Ferriera S."/>
            <person name="Fuerstenberg S.I."/>
            <person name="Gachon C.M."/>
            <person name="Gaulin E."/>
            <person name="Govers F."/>
            <person name="Grenville-Briggs L."/>
            <person name="Horner N."/>
            <person name="Hostetler J."/>
            <person name="Jiang R.H."/>
            <person name="Johnson J."/>
            <person name="Krajaejun T."/>
            <person name="Lin H."/>
            <person name="Meijer H.J."/>
            <person name="Moore B."/>
            <person name="Morris P."/>
            <person name="Phuntmart V."/>
            <person name="Puiu D."/>
            <person name="Shetty J."/>
            <person name="Stajich J.E."/>
            <person name="Tripathy S."/>
            <person name="Wawra S."/>
            <person name="van West P."/>
            <person name="Whitty B.R."/>
            <person name="Coutinho P.M."/>
            <person name="Henrissat B."/>
            <person name="Martin F."/>
            <person name="Thomas P.D."/>
            <person name="Tyler B.M."/>
            <person name="De Vries R.P."/>
            <person name="Kamoun S."/>
            <person name="Yandell M."/>
            <person name="Tisserat N."/>
            <person name="Buell C.R."/>
        </authorList>
    </citation>
    <scope>NUCLEOTIDE SEQUENCE</scope>
    <source>
        <strain evidence="7">DAOM:BR144</strain>
    </source>
</reference>
<dbReference type="FunFam" id="1.10.220.10:FF:000002">
    <property type="entry name" value="Annexin"/>
    <property type="match status" value="1"/>
</dbReference>
<evidence type="ECO:0000256" key="5">
    <source>
        <dbReference type="ARBA" id="ARBA00023302"/>
    </source>
</evidence>
<organism evidence="6 7">
    <name type="scientific">Globisporangium ultimum (strain ATCC 200006 / CBS 805.95 / DAOM BR144)</name>
    <name type="common">Pythium ultimum</name>
    <dbReference type="NCBI Taxonomy" id="431595"/>
    <lineage>
        <taxon>Eukaryota</taxon>
        <taxon>Sar</taxon>
        <taxon>Stramenopiles</taxon>
        <taxon>Oomycota</taxon>
        <taxon>Peronosporomycetes</taxon>
        <taxon>Pythiales</taxon>
        <taxon>Pythiaceae</taxon>
        <taxon>Globisporangium</taxon>
    </lineage>
</organism>
<dbReference type="AlphaFoldDB" id="K3WT05"/>
<dbReference type="InterPro" id="IPR018502">
    <property type="entry name" value="Annexin_repeat"/>
</dbReference>
<dbReference type="InterPro" id="IPR001464">
    <property type="entry name" value="Annexin"/>
</dbReference>
<comment type="similarity">
    <text evidence="1">Belongs to the annexin family.</text>
</comment>
<accession>K3WT05</accession>
<dbReference type="eggNOG" id="KOG0819">
    <property type="taxonomic scope" value="Eukaryota"/>
</dbReference>
<dbReference type="SUPFAM" id="SSF47874">
    <property type="entry name" value="Annexin"/>
    <property type="match status" value="1"/>
</dbReference>
<evidence type="ECO:0000256" key="4">
    <source>
        <dbReference type="ARBA" id="ARBA00023216"/>
    </source>
</evidence>
<dbReference type="InterPro" id="IPR037104">
    <property type="entry name" value="Annexin_sf"/>
</dbReference>
<evidence type="ECO:0000313" key="6">
    <source>
        <dbReference type="EnsemblProtists" id="PYU1_T008099"/>
    </source>
</evidence>
<dbReference type="EnsemblProtists" id="PYU1_T008099">
    <property type="protein sequence ID" value="PYU1_T008099"/>
    <property type="gene ID" value="PYU1_G008083"/>
</dbReference>
<evidence type="ECO:0000256" key="2">
    <source>
        <dbReference type="ARBA" id="ARBA00022737"/>
    </source>
</evidence>
<dbReference type="OMA" id="LQGNRDP"/>
<dbReference type="InParanoid" id="K3WT05"/>
<reference evidence="6" key="3">
    <citation type="submission" date="2015-02" db="UniProtKB">
        <authorList>
            <consortium name="EnsemblProtists"/>
        </authorList>
    </citation>
    <scope>IDENTIFICATION</scope>
    <source>
        <strain evidence="6">DAOM BR144</strain>
    </source>
</reference>
<dbReference type="GO" id="GO:0005737">
    <property type="term" value="C:cytoplasm"/>
    <property type="evidence" value="ECO:0007669"/>
    <property type="project" value="TreeGrafter"/>
</dbReference>
<dbReference type="PANTHER" id="PTHR10502">
    <property type="entry name" value="ANNEXIN"/>
    <property type="match status" value="1"/>
</dbReference>
<evidence type="ECO:0000256" key="1">
    <source>
        <dbReference type="ARBA" id="ARBA00007831"/>
    </source>
</evidence>
<proteinExistence type="inferred from homology"/>